<dbReference type="NCBIfam" id="NF006886">
    <property type="entry name" value="PRK09376.1"/>
    <property type="match status" value="1"/>
</dbReference>
<dbReference type="GO" id="GO:0005524">
    <property type="term" value="F:ATP binding"/>
    <property type="evidence" value="ECO:0007669"/>
    <property type="project" value="UniProtKB-UniRule"/>
</dbReference>
<evidence type="ECO:0000259" key="12">
    <source>
        <dbReference type="PROSITE" id="PS51856"/>
    </source>
</evidence>
<dbReference type="Gene3D" id="2.40.50.140">
    <property type="entry name" value="Nucleic acid-binding proteins"/>
    <property type="match status" value="1"/>
</dbReference>
<dbReference type="NCBIfam" id="TIGR00767">
    <property type="entry name" value="rho"/>
    <property type="match status" value="1"/>
</dbReference>
<gene>
    <name evidence="9" type="primary">rho</name>
    <name evidence="13" type="ORF">HMPREF1983_00127</name>
</gene>
<dbReference type="SMART" id="SM00382">
    <property type="entry name" value="AAA"/>
    <property type="match status" value="1"/>
</dbReference>
<comment type="caution">
    <text evidence="13">The sequence shown here is derived from an EMBL/GenBank/DDBJ whole genome shotgun (WGS) entry which is preliminary data.</text>
</comment>
<dbReference type="InterPro" id="IPR036269">
    <property type="entry name" value="Rho_N_sf"/>
</dbReference>
<dbReference type="RefSeq" id="WP_021753204.1">
    <property type="nucleotide sequence ID" value="NZ_KI271850.1"/>
</dbReference>
<dbReference type="AlphaFoldDB" id="U2QCF1"/>
<dbReference type="CDD" id="cd01128">
    <property type="entry name" value="rho_factor_C"/>
    <property type="match status" value="1"/>
</dbReference>
<dbReference type="eggNOG" id="COG1158">
    <property type="taxonomic scope" value="Bacteria"/>
</dbReference>
<dbReference type="GO" id="GO:0008186">
    <property type="term" value="F:ATP-dependent activity, acting on RNA"/>
    <property type="evidence" value="ECO:0007669"/>
    <property type="project" value="UniProtKB-UniRule"/>
</dbReference>
<evidence type="ECO:0000256" key="10">
    <source>
        <dbReference type="NCBIfam" id="TIGR00767"/>
    </source>
</evidence>
<keyword evidence="8 9" id="KW-0804">Transcription</keyword>
<dbReference type="GO" id="GO:0006353">
    <property type="term" value="P:DNA-templated transcription termination"/>
    <property type="evidence" value="ECO:0007669"/>
    <property type="project" value="UniProtKB-UniRule"/>
</dbReference>
<name>U2QCF1_9BACL</name>
<keyword evidence="7 9" id="KW-0805">Transcription regulation</keyword>
<dbReference type="SMART" id="SM00357">
    <property type="entry name" value="CSP"/>
    <property type="match status" value="1"/>
</dbReference>
<dbReference type="SUPFAM" id="SSF52540">
    <property type="entry name" value="P-loop containing nucleoside triphosphate hydrolases"/>
    <property type="match status" value="1"/>
</dbReference>
<evidence type="ECO:0000256" key="11">
    <source>
        <dbReference type="PROSITE-ProRule" id="PRU01203"/>
    </source>
</evidence>
<dbReference type="PANTHER" id="PTHR46425:SF1">
    <property type="entry name" value="TRANSCRIPTION TERMINATION FACTOR RHO"/>
    <property type="match status" value="1"/>
</dbReference>
<evidence type="ECO:0000313" key="14">
    <source>
        <dbReference type="Proteomes" id="UP000016637"/>
    </source>
</evidence>
<accession>U2QCF1</accession>
<protein>
    <recommendedName>
        <fullName evidence="9 10">Transcription termination factor Rho</fullName>
        <ecNumber evidence="9 10">3.6.4.-</ecNumber>
    </recommendedName>
    <alternativeName>
        <fullName evidence="9">ATP-dependent helicase Rho</fullName>
    </alternativeName>
</protein>
<dbReference type="InterPro" id="IPR011112">
    <property type="entry name" value="Rho-like_N"/>
</dbReference>
<evidence type="ECO:0000256" key="7">
    <source>
        <dbReference type="ARBA" id="ARBA00023015"/>
    </source>
</evidence>
<dbReference type="InterPro" id="IPR041703">
    <property type="entry name" value="Rho_factor_ATP-bd"/>
</dbReference>
<dbReference type="GO" id="GO:0004386">
    <property type="term" value="F:helicase activity"/>
    <property type="evidence" value="ECO:0007669"/>
    <property type="project" value="UniProtKB-UniRule"/>
</dbReference>
<dbReference type="HAMAP" id="MF_01884">
    <property type="entry name" value="Rho"/>
    <property type="match status" value="1"/>
</dbReference>
<keyword evidence="2 9" id="KW-0547">Nucleotide-binding</keyword>
<dbReference type="HOGENOM" id="CLU_016377_4_3_9"/>
<dbReference type="GO" id="GO:0003723">
    <property type="term" value="F:RNA binding"/>
    <property type="evidence" value="ECO:0007669"/>
    <property type="project" value="UniProtKB-UniRule"/>
</dbReference>
<dbReference type="SMART" id="SM00959">
    <property type="entry name" value="Rho_N"/>
    <property type="match status" value="1"/>
</dbReference>
<dbReference type="SUPFAM" id="SSF68912">
    <property type="entry name" value="Rho N-terminal domain-like"/>
    <property type="match status" value="1"/>
</dbReference>
<dbReference type="CDD" id="cd04459">
    <property type="entry name" value="Rho_CSD"/>
    <property type="match status" value="1"/>
</dbReference>
<evidence type="ECO:0000313" key="13">
    <source>
        <dbReference type="EMBL" id="ERK60520.1"/>
    </source>
</evidence>
<sequence>MNNNYQTFDDMYKSKTTKELTLLAKKLGVMRYSTLNKKELILAILEKEMEKDNNYYMTGILDDIHPENGFGFLRTVNYNKGEADIYVSASQIRRFELKKGDEVTGKVRPPRENDKYYGLLQVDVINGVNAEEIKSRPHFQALTPIYPDSKLVLETTKEKLSTRFIDLVAPIGLGQRGLIVAPPKAGKTTLLKDIANAIRKNYPDKKLIILLIDERPEEVTDMERSVKGADVVSSTFDETSENHVKVAELVIEHAKRRVELGQDVIILMDSITRLARAYNIVEPSSGKVLTGGIDPSSLHKPKAFFGAARNVEGGGSLTIIATALINTGSRMDDMIFEEFKGTGNMEIVLSPELALRRVYPAIDFAKSSTRKEELLLTEDEVKILWQTRRKLEDVSEPTIGVLNHLRKYNSNKDYVAEMKKFIRD</sequence>
<feature type="binding site" evidence="9">
    <location>
        <begin position="184"/>
        <end position="189"/>
    </location>
    <ligand>
        <name>ATP</name>
        <dbReference type="ChEBI" id="CHEBI:30616"/>
    </ligand>
</feature>
<keyword evidence="14" id="KW-1185">Reference proteome</keyword>
<feature type="binding site" evidence="9">
    <location>
        <begin position="172"/>
        <end position="177"/>
    </location>
    <ligand>
        <name>ATP</name>
        <dbReference type="ChEBI" id="CHEBI:30616"/>
    </ligand>
</feature>
<keyword evidence="1 9" id="KW-0806">Transcription termination</keyword>
<evidence type="ECO:0000256" key="9">
    <source>
        <dbReference type="HAMAP-Rule" id="MF_01884"/>
    </source>
</evidence>
<dbReference type="PATRIC" id="fig|1321820.3.peg.126"/>
<dbReference type="PANTHER" id="PTHR46425">
    <property type="entry name" value="TRANSCRIPTION TERMINATION FACTOR RHO"/>
    <property type="match status" value="1"/>
</dbReference>
<evidence type="ECO:0000256" key="1">
    <source>
        <dbReference type="ARBA" id="ARBA00022472"/>
    </source>
</evidence>
<proteinExistence type="inferred from homology"/>
<keyword evidence="4 9" id="KW-0347">Helicase</keyword>
<dbReference type="EMBL" id="AWVP01000006">
    <property type="protein sequence ID" value="ERK60520.1"/>
    <property type="molecule type" value="Genomic_DNA"/>
</dbReference>
<evidence type="ECO:0000256" key="6">
    <source>
        <dbReference type="ARBA" id="ARBA00022884"/>
    </source>
</evidence>
<dbReference type="EC" id="3.6.4.-" evidence="9 10"/>
<reference evidence="13 14" key="1">
    <citation type="submission" date="2013-08" db="EMBL/GenBank/DDBJ databases">
        <authorList>
            <person name="Weinstock G."/>
            <person name="Sodergren E."/>
            <person name="Wylie T."/>
            <person name="Fulton L."/>
            <person name="Fulton R."/>
            <person name="Fronick C."/>
            <person name="O'Laughlin M."/>
            <person name="Godfrey J."/>
            <person name="Miner T."/>
            <person name="Herter B."/>
            <person name="Appelbaum E."/>
            <person name="Cordes M."/>
            <person name="Lek S."/>
            <person name="Wollam A."/>
            <person name="Pepin K.H."/>
            <person name="Palsikar V.B."/>
            <person name="Mitreva M."/>
            <person name="Wilson R.K."/>
        </authorList>
    </citation>
    <scope>NUCLEOTIDE SEQUENCE [LARGE SCALE GENOMIC DNA]</scope>
    <source>
        <strain evidence="13 14">ATCC 700627</strain>
    </source>
</reference>
<dbReference type="Gene3D" id="3.40.50.300">
    <property type="entry name" value="P-loop containing nucleotide triphosphate hydrolases"/>
    <property type="match status" value="1"/>
</dbReference>
<dbReference type="Proteomes" id="UP000016637">
    <property type="component" value="Unassembled WGS sequence"/>
</dbReference>
<dbReference type="InterPro" id="IPR012340">
    <property type="entry name" value="NA-bd_OB-fold"/>
</dbReference>
<keyword evidence="3 9" id="KW-0378">Hydrolase</keyword>
<evidence type="ECO:0000256" key="5">
    <source>
        <dbReference type="ARBA" id="ARBA00022840"/>
    </source>
</evidence>
<dbReference type="Pfam" id="PF07497">
    <property type="entry name" value="Rho_RNA_bind"/>
    <property type="match status" value="1"/>
</dbReference>
<dbReference type="InterPro" id="IPR027417">
    <property type="entry name" value="P-loop_NTPase"/>
</dbReference>
<dbReference type="GO" id="GO:0016787">
    <property type="term" value="F:hydrolase activity"/>
    <property type="evidence" value="ECO:0007669"/>
    <property type="project" value="UniProtKB-KW"/>
</dbReference>
<dbReference type="InterPro" id="IPR004665">
    <property type="entry name" value="Term_rho"/>
</dbReference>
<dbReference type="Pfam" id="PF00006">
    <property type="entry name" value="ATP-synt_ab"/>
    <property type="match status" value="1"/>
</dbReference>
<feature type="binding site" evidence="9">
    <location>
        <position position="215"/>
    </location>
    <ligand>
        <name>ATP</name>
        <dbReference type="ChEBI" id="CHEBI:30616"/>
    </ligand>
</feature>
<dbReference type="SUPFAM" id="SSF50249">
    <property type="entry name" value="Nucleic acid-binding proteins"/>
    <property type="match status" value="1"/>
</dbReference>
<evidence type="ECO:0000256" key="8">
    <source>
        <dbReference type="ARBA" id="ARBA00023163"/>
    </source>
</evidence>
<comment type="similarity">
    <text evidence="9 11">Belongs to the Rho family.</text>
</comment>
<dbReference type="InterPro" id="IPR003593">
    <property type="entry name" value="AAA+_ATPase"/>
</dbReference>
<feature type="domain" description="Rho RNA-BD" evidence="12">
    <location>
        <begin position="54"/>
        <end position="129"/>
    </location>
</feature>
<comment type="subunit">
    <text evidence="9">Homohexamer. The homohexamer assembles into an open ring structure.</text>
</comment>
<comment type="function">
    <text evidence="9">Facilitates transcription termination by a mechanism that involves Rho binding to the nascent RNA, activation of Rho's RNA-dependent ATPase activity, and release of the mRNA from the DNA template.</text>
</comment>
<dbReference type="InterPro" id="IPR011129">
    <property type="entry name" value="CSD"/>
</dbReference>
<comment type="caution">
    <text evidence="9">Lacks conserved residue(s) required for the propagation of feature annotation.</text>
</comment>
<dbReference type="InterPro" id="IPR000194">
    <property type="entry name" value="ATPase_F1/V1/A1_a/bsu_nucl-bd"/>
</dbReference>
<keyword evidence="6 9" id="KW-0694">RNA-binding</keyword>
<organism evidence="13 14">
    <name type="scientific">Gemella bergeri ATCC 700627</name>
    <dbReference type="NCBI Taxonomy" id="1321820"/>
    <lineage>
        <taxon>Bacteria</taxon>
        <taxon>Bacillati</taxon>
        <taxon>Bacillota</taxon>
        <taxon>Bacilli</taxon>
        <taxon>Bacillales</taxon>
        <taxon>Gemellaceae</taxon>
        <taxon>Gemella</taxon>
    </lineage>
</organism>
<evidence type="ECO:0000256" key="2">
    <source>
        <dbReference type="ARBA" id="ARBA00022741"/>
    </source>
</evidence>
<evidence type="ECO:0000256" key="3">
    <source>
        <dbReference type="ARBA" id="ARBA00022801"/>
    </source>
</evidence>
<dbReference type="InterPro" id="IPR011113">
    <property type="entry name" value="Rho_RNA-bd"/>
</dbReference>
<dbReference type="Pfam" id="PF07498">
    <property type="entry name" value="Rho_N"/>
    <property type="match status" value="1"/>
</dbReference>
<keyword evidence="5 9" id="KW-0067">ATP-binding</keyword>
<dbReference type="PROSITE" id="PS51856">
    <property type="entry name" value="RHO_RNA_BD"/>
    <property type="match status" value="1"/>
</dbReference>
<evidence type="ECO:0000256" key="4">
    <source>
        <dbReference type="ARBA" id="ARBA00022806"/>
    </source>
</evidence>